<dbReference type="EMBL" id="JAEACU010000003">
    <property type="protein sequence ID" value="KAH7538025.1"/>
    <property type="molecule type" value="Genomic_DNA"/>
</dbReference>
<evidence type="ECO:0000313" key="3">
    <source>
        <dbReference type="Proteomes" id="UP000813462"/>
    </source>
</evidence>
<evidence type="ECO:0000313" key="2">
    <source>
        <dbReference type="EMBL" id="KAH7538025.1"/>
    </source>
</evidence>
<keyword evidence="1" id="KW-1133">Transmembrane helix</keyword>
<accession>A0A978VR50</accession>
<protein>
    <submittedName>
        <fullName evidence="2">Uncharacterized protein</fullName>
    </submittedName>
</protein>
<organism evidence="2 3">
    <name type="scientific">Ziziphus jujuba var. spinosa</name>
    <dbReference type="NCBI Taxonomy" id="714518"/>
    <lineage>
        <taxon>Eukaryota</taxon>
        <taxon>Viridiplantae</taxon>
        <taxon>Streptophyta</taxon>
        <taxon>Embryophyta</taxon>
        <taxon>Tracheophyta</taxon>
        <taxon>Spermatophyta</taxon>
        <taxon>Magnoliopsida</taxon>
        <taxon>eudicotyledons</taxon>
        <taxon>Gunneridae</taxon>
        <taxon>Pentapetalae</taxon>
        <taxon>rosids</taxon>
        <taxon>fabids</taxon>
        <taxon>Rosales</taxon>
        <taxon>Rhamnaceae</taxon>
        <taxon>Paliureae</taxon>
        <taxon>Ziziphus</taxon>
    </lineage>
</organism>
<sequence length="174" mass="20415">MAVREPLRSLSILENNNTNTSQNFYSEKVFYSKYKVSIRTRGVVKEIGKMGFLGVLCFIVVVNLSFLIWKLLNAWWICPIRRYRKLKRNGFGGPAPSFPFGNTSEMKRKATGNTGSCNNNYISHDIHPTVFPYFDRWQKVHGTYIYHTHIYIYIHTLYFHVLNLFISINFVGFR</sequence>
<keyword evidence="1" id="KW-0812">Transmembrane</keyword>
<evidence type="ECO:0000256" key="1">
    <source>
        <dbReference type="SAM" id="Phobius"/>
    </source>
</evidence>
<feature type="transmembrane region" description="Helical" evidence="1">
    <location>
        <begin position="150"/>
        <end position="173"/>
    </location>
</feature>
<dbReference type="Proteomes" id="UP000813462">
    <property type="component" value="Unassembled WGS sequence"/>
</dbReference>
<reference evidence="2" key="1">
    <citation type="journal article" date="2021" name="Front. Plant Sci.">
        <title>Chromosome-Scale Genome Assembly for Chinese Sour Jujube and Insights Into Its Genome Evolution and Domestication Signature.</title>
        <authorList>
            <person name="Shen L.-Y."/>
            <person name="Luo H."/>
            <person name="Wang X.-L."/>
            <person name="Wang X.-M."/>
            <person name="Qiu X.-J."/>
            <person name="Liu H."/>
            <person name="Zhou S.-S."/>
            <person name="Jia K.-H."/>
            <person name="Nie S."/>
            <person name="Bao Y.-T."/>
            <person name="Zhang R.-G."/>
            <person name="Yun Q.-Z."/>
            <person name="Chai Y.-H."/>
            <person name="Lu J.-Y."/>
            <person name="Li Y."/>
            <person name="Zhao S.-W."/>
            <person name="Mao J.-F."/>
            <person name="Jia S.-G."/>
            <person name="Mao Y.-M."/>
        </authorList>
    </citation>
    <scope>NUCLEOTIDE SEQUENCE</scope>
    <source>
        <strain evidence="2">AT0</strain>
        <tissue evidence="2">Leaf</tissue>
    </source>
</reference>
<name>A0A978VR50_ZIZJJ</name>
<feature type="transmembrane region" description="Helical" evidence="1">
    <location>
        <begin position="52"/>
        <end position="78"/>
    </location>
</feature>
<gene>
    <name evidence="2" type="ORF">FEM48_Zijuj03G0155600</name>
</gene>
<keyword evidence="1" id="KW-0472">Membrane</keyword>
<proteinExistence type="predicted"/>
<dbReference type="AlphaFoldDB" id="A0A978VR50"/>
<comment type="caution">
    <text evidence="2">The sequence shown here is derived from an EMBL/GenBank/DDBJ whole genome shotgun (WGS) entry which is preliminary data.</text>
</comment>